<dbReference type="Proteomes" id="UP000221511">
    <property type="component" value="Segment"/>
</dbReference>
<organism evidence="1 2">
    <name type="scientific">Campylobacter phage PC5</name>
    <dbReference type="NCBI Taxonomy" id="1541690"/>
    <lineage>
        <taxon>Viruses</taxon>
        <taxon>Duplodnaviria</taxon>
        <taxon>Heunggongvirae</taxon>
        <taxon>Uroviricota</taxon>
        <taxon>Caudoviricetes</taxon>
        <taxon>Connertonviridae</taxon>
        <taxon>Fletchervirus</taxon>
        <taxon>Fletchervirus PC5</taxon>
    </lineage>
</organism>
<name>A0A1B0XVK9_9CAUD</name>
<proteinExistence type="predicted"/>
<protein>
    <submittedName>
        <fullName evidence="1">Uncharacterized protein</fullName>
    </submittedName>
</protein>
<gene>
    <name evidence="1" type="ORF">PC5_00053</name>
</gene>
<accession>A0A1B0XVK9</accession>
<evidence type="ECO:0000313" key="1">
    <source>
        <dbReference type="EMBL" id="ANH51175.1"/>
    </source>
</evidence>
<reference evidence="1 2" key="1">
    <citation type="submission" date="2016-05" db="EMBL/GenBank/DDBJ databases">
        <title>Campylobacter bacteriophages isolated in Slovenia.</title>
        <authorList>
            <person name="Janez N."/>
            <person name="Peterka M."/>
            <person name="Accetto T."/>
        </authorList>
    </citation>
    <scope>NUCLEOTIDE SEQUENCE [LARGE SCALE GENOMIC DNA]</scope>
</reference>
<evidence type="ECO:0000313" key="2">
    <source>
        <dbReference type="Proteomes" id="UP000221511"/>
    </source>
</evidence>
<keyword evidence="2" id="KW-1185">Reference proteome</keyword>
<sequence>MLLEVVFENFKFCRQDRVEINFDKLYNPDYFKQTFRKVKCKCNPLKSLFFVDCDLPKYILKAIKRDKSLCNEITKDYGIITLTYRQDDFLIDYILKITESEIIQTTDLVYLDLYLKDENSDCAKTINENTKLKPSEKKALEKVKQFEKNTIEFNSYEYKDKLDFLTHIFKHFDNKTNCIMFLDDLLMKLSYMALYKFSVELYDDKHENIQKFCLIDGKVWHLLKDFRDCLISPDNTYFYNEKDLISISDYEDALKAFKKPIHHRMFIEYGSPYQEPDDKFITEY</sequence>
<dbReference type="EMBL" id="KX229736">
    <property type="protein sequence ID" value="ANH51175.1"/>
    <property type="molecule type" value="Genomic_DNA"/>
</dbReference>